<dbReference type="AlphaFoldDB" id="R7U2J6"/>
<reference evidence="16" key="3">
    <citation type="submission" date="2015-06" db="UniProtKB">
        <authorList>
            <consortium name="EnsemblMetazoa"/>
        </authorList>
    </citation>
    <scope>IDENTIFICATION</scope>
</reference>
<reference evidence="15 17" key="2">
    <citation type="journal article" date="2013" name="Nature">
        <title>Insights into bilaterian evolution from three spiralian genomes.</title>
        <authorList>
            <person name="Simakov O."/>
            <person name="Marletaz F."/>
            <person name="Cho S.J."/>
            <person name="Edsinger-Gonzales E."/>
            <person name="Havlak P."/>
            <person name="Hellsten U."/>
            <person name="Kuo D.H."/>
            <person name="Larsson T."/>
            <person name="Lv J."/>
            <person name="Arendt D."/>
            <person name="Savage R."/>
            <person name="Osoegawa K."/>
            <person name="de Jong P."/>
            <person name="Grimwood J."/>
            <person name="Chapman J.A."/>
            <person name="Shapiro H."/>
            <person name="Aerts A."/>
            <person name="Otillar R.P."/>
            <person name="Terry A.Y."/>
            <person name="Boore J.L."/>
            <person name="Grigoriev I.V."/>
            <person name="Lindberg D.R."/>
            <person name="Seaver E.C."/>
            <person name="Weisblat D.A."/>
            <person name="Putnam N.H."/>
            <person name="Rokhsar D.S."/>
        </authorList>
    </citation>
    <scope>NUCLEOTIDE SEQUENCE</scope>
    <source>
        <strain evidence="15 17">I ESC-2004</strain>
    </source>
</reference>
<evidence type="ECO:0000256" key="10">
    <source>
        <dbReference type="ARBA" id="ARBA00023136"/>
    </source>
</evidence>
<sequence length="312" mass="36782">MWFFDNDHGSTSFKGCPESLCNITYDRSFLNESSLVLFHSRDFNAKDLPDHRMQDQRFTFMSMESPANSMMPMDRSISTMFNLTMTYMSSSDIVVKYGDVVRRKTPFPDINYAKTKSRGTLWYVSNCFTEGSIIRWEFVKDLRQLVDVDVFGLCGDPDPCMLNIKKMRRRNATCSKEMEKSYRFYLAMENSLCVDYITEKFWYALNNDMVPIVMGASIEEYQKVAPPLSFIHVNQFASVEELSAHLIYLQVNDDAYNQYMTWKRNFTVRQNVFLSEILCLLCSKAQQRAQHRASYSLKEWWNEDKLCRKSWR</sequence>
<evidence type="ECO:0000313" key="17">
    <source>
        <dbReference type="Proteomes" id="UP000014760"/>
    </source>
</evidence>
<keyword evidence="6 12" id="KW-0812">Transmembrane</keyword>
<dbReference type="GO" id="GO:0008417">
    <property type="term" value="F:fucosyltransferase activity"/>
    <property type="evidence" value="ECO:0007669"/>
    <property type="project" value="InterPro"/>
</dbReference>
<evidence type="ECO:0000256" key="1">
    <source>
        <dbReference type="ARBA" id="ARBA00004323"/>
    </source>
</evidence>
<evidence type="ECO:0000256" key="2">
    <source>
        <dbReference type="ARBA" id="ARBA00004922"/>
    </source>
</evidence>
<evidence type="ECO:0000256" key="7">
    <source>
        <dbReference type="ARBA" id="ARBA00022968"/>
    </source>
</evidence>
<dbReference type="Gene3D" id="3.40.50.11660">
    <property type="entry name" value="Glycosyl transferase family 10, C-terminal domain"/>
    <property type="match status" value="1"/>
</dbReference>
<keyword evidence="17" id="KW-1185">Reference proteome</keyword>
<evidence type="ECO:0000256" key="3">
    <source>
        <dbReference type="ARBA" id="ARBA00008919"/>
    </source>
</evidence>
<name>R7U2J6_CAPTE</name>
<dbReference type="OMA" id="VEHACLT"/>
<proteinExistence type="inferred from homology"/>
<dbReference type="PANTHER" id="PTHR48438:SF1">
    <property type="entry name" value="ALPHA-(1,3)-FUCOSYLTRANSFERASE C-RELATED"/>
    <property type="match status" value="1"/>
</dbReference>
<dbReference type="EC" id="2.4.1.-" evidence="12"/>
<dbReference type="GO" id="GO:0000139">
    <property type="term" value="C:Golgi membrane"/>
    <property type="evidence" value="ECO:0007669"/>
    <property type="project" value="UniProtKB-SubCell"/>
</dbReference>
<keyword evidence="4 12" id="KW-0328">Glycosyltransferase</keyword>
<reference evidence="17" key="1">
    <citation type="submission" date="2012-12" db="EMBL/GenBank/DDBJ databases">
        <authorList>
            <person name="Hellsten U."/>
            <person name="Grimwood J."/>
            <person name="Chapman J.A."/>
            <person name="Shapiro H."/>
            <person name="Aerts A."/>
            <person name="Otillar R.P."/>
            <person name="Terry A.Y."/>
            <person name="Boore J.L."/>
            <person name="Simakov O."/>
            <person name="Marletaz F."/>
            <person name="Cho S.-J."/>
            <person name="Edsinger-Gonzales E."/>
            <person name="Havlak P."/>
            <person name="Kuo D.-H."/>
            <person name="Larsson T."/>
            <person name="Lv J."/>
            <person name="Arendt D."/>
            <person name="Savage R."/>
            <person name="Osoegawa K."/>
            <person name="de Jong P."/>
            <person name="Lindberg D.R."/>
            <person name="Seaver E.C."/>
            <person name="Weisblat D.A."/>
            <person name="Putnam N.H."/>
            <person name="Grigoriev I.V."/>
            <person name="Rokhsar D.S."/>
        </authorList>
    </citation>
    <scope>NUCLEOTIDE SEQUENCE</scope>
    <source>
        <strain evidence="17">I ESC-2004</strain>
    </source>
</reference>
<evidence type="ECO:0000256" key="5">
    <source>
        <dbReference type="ARBA" id="ARBA00022679"/>
    </source>
</evidence>
<evidence type="ECO:0000259" key="14">
    <source>
        <dbReference type="Pfam" id="PF17039"/>
    </source>
</evidence>
<dbReference type="Proteomes" id="UP000014760">
    <property type="component" value="Unassembled WGS sequence"/>
</dbReference>
<feature type="domain" description="Fucosyltransferase N-terminal" evidence="14">
    <location>
        <begin position="10"/>
        <end position="98"/>
    </location>
</feature>
<keyword evidence="8" id="KW-1133">Transmembrane helix</keyword>
<dbReference type="Pfam" id="PF00852">
    <property type="entry name" value="Glyco_transf_10"/>
    <property type="match status" value="1"/>
</dbReference>
<dbReference type="InterPro" id="IPR038577">
    <property type="entry name" value="GT10-like_C_sf"/>
</dbReference>
<evidence type="ECO:0000256" key="4">
    <source>
        <dbReference type="ARBA" id="ARBA00022676"/>
    </source>
</evidence>
<dbReference type="EMBL" id="AMQN01001860">
    <property type="status" value="NOT_ANNOTATED_CDS"/>
    <property type="molecule type" value="Genomic_DNA"/>
</dbReference>
<organism evidence="15">
    <name type="scientific">Capitella teleta</name>
    <name type="common">Polychaete worm</name>
    <dbReference type="NCBI Taxonomy" id="283909"/>
    <lineage>
        <taxon>Eukaryota</taxon>
        <taxon>Metazoa</taxon>
        <taxon>Spiralia</taxon>
        <taxon>Lophotrochozoa</taxon>
        <taxon>Annelida</taxon>
        <taxon>Polychaeta</taxon>
        <taxon>Sedentaria</taxon>
        <taxon>Scolecida</taxon>
        <taxon>Capitellidae</taxon>
        <taxon>Capitella</taxon>
    </lineage>
</organism>
<evidence type="ECO:0000313" key="15">
    <source>
        <dbReference type="EMBL" id="ELU00220.1"/>
    </source>
</evidence>
<dbReference type="STRING" id="283909.R7U2J6"/>
<dbReference type="GO" id="GO:0032580">
    <property type="term" value="C:Golgi cisterna membrane"/>
    <property type="evidence" value="ECO:0007669"/>
    <property type="project" value="UniProtKB-SubCell"/>
</dbReference>
<dbReference type="HOGENOM" id="CLU_032075_3_0_1"/>
<evidence type="ECO:0000256" key="11">
    <source>
        <dbReference type="ARBA" id="ARBA00023180"/>
    </source>
</evidence>
<dbReference type="EnsemblMetazoa" id="CapteT151385">
    <property type="protein sequence ID" value="CapteP151385"/>
    <property type="gene ID" value="CapteG151385"/>
</dbReference>
<keyword evidence="11" id="KW-0325">Glycoprotein</keyword>
<feature type="domain" description="Fucosyltransferase C-terminal" evidence="13">
    <location>
        <begin position="114"/>
        <end position="300"/>
    </location>
</feature>
<keyword evidence="10" id="KW-0472">Membrane</keyword>
<dbReference type="UniPathway" id="UPA00378"/>
<dbReference type="FunFam" id="3.40.50.11660:FF:000004">
    <property type="entry name" value="Glycoprotein 3-alpha-L-fucosyltransferase A"/>
    <property type="match status" value="1"/>
</dbReference>
<gene>
    <name evidence="15" type="ORF">CAPTEDRAFT_151385</name>
</gene>
<dbReference type="InterPro" id="IPR031481">
    <property type="entry name" value="Glyco_tran_10_N"/>
</dbReference>
<protein>
    <recommendedName>
        <fullName evidence="12">Fucosyltransferase</fullName>
        <ecNumber evidence="12">2.4.1.-</ecNumber>
    </recommendedName>
</protein>
<evidence type="ECO:0000256" key="12">
    <source>
        <dbReference type="RuleBase" id="RU003832"/>
    </source>
</evidence>
<evidence type="ECO:0000256" key="8">
    <source>
        <dbReference type="ARBA" id="ARBA00022989"/>
    </source>
</evidence>
<dbReference type="SUPFAM" id="SSF53756">
    <property type="entry name" value="UDP-Glycosyltransferase/glycogen phosphorylase"/>
    <property type="match status" value="1"/>
</dbReference>
<evidence type="ECO:0000313" key="16">
    <source>
        <dbReference type="EnsemblMetazoa" id="CapteP151385"/>
    </source>
</evidence>
<keyword evidence="9 12" id="KW-0333">Golgi apparatus</keyword>
<dbReference type="InterPro" id="IPR001503">
    <property type="entry name" value="Glyco_trans_10"/>
</dbReference>
<dbReference type="OrthoDB" id="427096at2759"/>
<comment type="pathway">
    <text evidence="2">Protein modification; protein glycosylation.</text>
</comment>
<dbReference type="InterPro" id="IPR055270">
    <property type="entry name" value="Glyco_tran_10_C"/>
</dbReference>
<keyword evidence="7" id="KW-0735">Signal-anchor</keyword>
<keyword evidence="5 12" id="KW-0808">Transferase</keyword>
<evidence type="ECO:0000256" key="6">
    <source>
        <dbReference type="ARBA" id="ARBA00022692"/>
    </source>
</evidence>
<comment type="subcellular location">
    <subcellularLocation>
        <location evidence="1">Golgi apparatus membrane</location>
        <topology evidence="1">Single-pass type II membrane protein</topology>
    </subcellularLocation>
    <subcellularLocation>
        <location evidence="12">Golgi apparatus</location>
        <location evidence="12">Golgi stack membrane</location>
        <topology evidence="12">Single-pass type II membrane protein</topology>
    </subcellularLocation>
</comment>
<evidence type="ECO:0000259" key="13">
    <source>
        <dbReference type="Pfam" id="PF00852"/>
    </source>
</evidence>
<comment type="similarity">
    <text evidence="3 12">Belongs to the glycosyltransferase 10 family.</text>
</comment>
<accession>R7U2J6</accession>
<dbReference type="PANTHER" id="PTHR48438">
    <property type="entry name" value="ALPHA-(1,3)-FUCOSYLTRANSFERASE C-RELATED"/>
    <property type="match status" value="1"/>
</dbReference>
<dbReference type="Pfam" id="PF17039">
    <property type="entry name" value="Glyco_tran_10_N"/>
    <property type="match status" value="1"/>
</dbReference>
<evidence type="ECO:0000256" key="9">
    <source>
        <dbReference type="ARBA" id="ARBA00023034"/>
    </source>
</evidence>
<dbReference type="EMBL" id="KB306105">
    <property type="protein sequence ID" value="ELU00220.1"/>
    <property type="molecule type" value="Genomic_DNA"/>
</dbReference>